<dbReference type="Gene3D" id="3.10.20.90">
    <property type="entry name" value="Phosphatidylinositol 3-kinase Catalytic Subunit, Chain A, domain 1"/>
    <property type="match status" value="1"/>
</dbReference>
<dbReference type="Pfam" id="PF11976">
    <property type="entry name" value="Rad60-SLD"/>
    <property type="match status" value="1"/>
</dbReference>
<comment type="caution">
    <text evidence="3">The sequence shown here is derived from an EMBL/GenBank/DDBJ whole genome shotgun (WGS) entry which is preliminary data.</text>
</comment>
<dbReference type="InterPro" id="IPR029071">
    <property type="entry name" value="Ubiquitin-like_domsf"/>
</dbReference>
<keyword evidence="4" id="KW-1185">Reference proteome</keyword>
<dbReference type="Pfam" id="PF00240">
    <property type="entry name" value="ubiquitin"/>
    <property type="match status" value="1"/>
</dbReference>
<reference evidence="3" key="2">
    <citation type="submission" date="2023-05" db="EMBL/GenBank/DDBJ databases">
        <authorList>
            <consortium name="Lawrence Berkeley National Laboratory"/>
            <person name="Steindorff A."/>
            <person name="Hensen N."/>
            <person name="Bonometti L."/>
            <person name="Westerberg I."/>
            <person name="Brannstrom I.O."/>
            <person name="Guillou S."/>
            <person name="Cros-Aarteil S."/>
            <person name="Calhoun S."/>
            <person name="Haridas S."/>
            <person name="Kuo A."/>
            <person name="Mondo S."/>
            <person name="Pangilinan J."/>
            <person name="Riley R."/>
            <person name="Labutti K."/>
            <person name="Andreopoulos B."/>
            <person name="Lipzen A."/>
            <person name="Chen C."/>
            <person name="Yanf M."/>
            <person name="Daum C."/>
            <person name="Ng V."/>
            <person name="Clum A."/>
            <person name="Ohm R."/>
            <person name="Martin F."/>
            <person name="Silar P."/>
            <person name="Natvig D."/>
            <person name="Lalanne C."/>
            <person name="Gautier V."/>
            <person name="Ament-Velasquez S.L."/>
            <person name="Kruys A."/>
            <person name="Hutchinson M.I."/>
            <person name="Powell A.J."/>
            <person name="Barry K."/>
            <person name="Miller A.N."/>
            <person name="Grigoriev I.V."/>
            <person name="Debuchy R."/>
            <person name="Gladieux P."/>
            <person name="Thoren M.H."/>
            <person name="Johannesson H."/>
        </authorList>
    </citation>
    <scope>NUCLEOTIDE SEQUENCE</scope>
    <source>
        <strain evidence="3">CBS 990.96</strain>
    </source>
</reference>
<evidence type="ECO:0000313" key="4">
    <source>
        <dbReference type="Proteomes" id="UP001301958"/>
    </source>
</evidence>
<proteinExistence type="predicted"/>
<feature type="domain" description="Ubiquitin-like" evidence="1">
    <location>
        <begin position="29"/>
        <end position="80"/>
    </location>
</feature>
<dbReference type="EMBL" id="MU865404">
    <property type="protein sequence ID" value="KAK4224095.1"/>
    <property type="molecule type" value="Genomic_DNA"/>
</dbReference>
<name>A0AAN7BIU9_9PEZI</name>
<evidence type="ECO:0000259" key="1">
    <source>
        <dbReference type="Pfam" id="PF00240"/>
    </source>
</evidence>
<dbReference type="InterPro" id="IPR000626">
    <property type="entry name" value="Ubiquitin-like_dom"/>
</dbReference>
<gene>
    <name evidence="3" type="ORF">QBC38DRAFT_547953</name>
</gene>
<feature type="domain" description="Rad60/SUMO-like" evidence="2">
    <location>
        <begin position="116"/>
        <end position="169"/>
    </location>
</feature>
<accession>A0AAN7BIU9</accession>
<dbReference type="InterPro" id="IPR022617">
    <property type="entry name" value="Rad60/SUMO-like_dom"/>
</dbReference>
<protein>
    <recommendedName>
        <fullName evidence="5">Ubiquitin-like domain-containing protein</fullName>
    </recommendedName>
</protein>
<organism evidence="3 4">
    <name type="scientific">Podospora fimiseda</name>
    <dbReference type="NCBI Taxonomy" id="252190"/>
    <lineage>
        <taxon>Eukaryota</taxon>
        <taxon>Fungi</taxon>
        <taxon>Dikarya</taxon>
        <taxon>Ascomycota</taxon>
        <taxon>Pezizomycotina</taxon>
        <taxon>Sordariomycetes</taxon>
        <taxon>Sordariomycetidae</taxon>
        <taxon>Sordariales</taxon>
        <taxon>Podosporaceae</taxon>
        <taxon>Podospora</taxon>
    </lineage>
</organism>
<sequence length="172" mass="19131">MVPGSNFVMVEPLDFNNSEPQMLQNFPVSNKVETLKGAITSTIGDDVHWKSICVVFEDKELDSNSKPLSHYNVKSGDTIFYIRNVNHNPAAKKEKNTLGTVYFVSSNDKASWTLNNVPTDMTVSKLRSRLAAEKGIPDSEGAHFLWGGKELATHDQLNKYELGDGELLEEEA</sequence>
<reference evidence="3" key="1">
    <citation type="journal article" date="2023" name="Mol. Phylogenet. Evol.">
        <title>Genome-scale phylogeny and comparative genomics of the fungal order Sordariales.</title>
        <authorList>
            <person name="Hensen N."/>
            <person name="Bonometti L."/>
            <person name="Westerberg I."/>
            <person name="Brannstrom I.O."/>
            <person name="Guillou S."/>
            <person name="Cros-Aarteil S."/>
            <person name="Calhoun S."/>
            <person name="Haridas S."/>
            <person name="Kuo A."/>
            <person name="Mondo S."/>
            <person name="Pangilinan J."/>
            <person name="Riley R."/>
            <person name="LaButti K."/>
            <person name="Andreopoulos B."/>
            <person name="Lipzen A."/>
            <person name="Chen C."/>
            <person name="Yan M."/>
            <person name="Daum C."/>
            <person name="Ng V."/>
            <person name="Clum A."/>
            <person name="Steindorff A."/>
            <person name="Ohm R.A."/>
            <person name="Martin F."/>
            <person name="Silar P."/>
            <person name="Natvig D.O."/>
            <person name="Lalanne C."/>
            <person name="Gautier V."/>
            <person name="Ament-Velasquez S.L."/>
            <person name="Kruys A."/>
            <person name="Hutchinson M.I."/>
            <person name="Powell A.J."/>
            <person name="Barry K."/>
            <person name="Miller A.N."/>
            <person name="Grigoriev I.V."/>
            <person name="Debuchy R."/>
            <person name="Gladieux P."/>
            <person name="Hiltunen Thoren M."/>
            <person name="Johannesson H."/>
        </authorList>
    </citation>
    <scope>NUCLEOTIDE SEQUENCE</scope>
    <source>
        <strain evidence="3">CBS 990.96</strain>
    </source>
</reference>
<evidence type="ECO:0008006" key="5">
    <source>
        <dbReference type="Google" id="ProtNLM"/>
    </source>
</evidence>
<evidence type="ECO:0000313" key="3">
    <source>
        <dbReference type="EMBL" id="KAK4224095.1"/>
    </source>
</evidence>
<dbReference type="SUPFAM" id="SSF54236">
    <property type="entry name" value="Ubiquitin-like"/>
    <property type="match status" value="2"/>
</dbReference>
<dbReference type="Proteomes" id="UP001301958">
    <property type="component" value="Unassembled WGS sequence"/>
</dbReference>
<dbReference type="AlphaFoldDB" id="A0AAN7BIU9"/>
<evidence type="ECO:0000259" key="2">
    <source>
        <dbReference type="Pfam" id="PF11976"/>
    </source>
</evidence>